<dbReference type="AlphaFoldDB" id="A0AAN6RT68"/>
<proteinExistence type="predicted"/>
<reference evidence="1" key="1">
    <citation type="journal article" date="2023" name="Mol. Phylogenet. Evol.">
        <title>Genome-scale phylogeny and comparative genomics of the fungal order Sordariales.</title>
        <authorList>
            <person name="Hensen N."/>
            <person name="Bonometti L."/>
            <person name="Westerberg I."/>
            <person name="Brannstrom I.O."/>
            <person name="Guillou S."/>
            <person name="Cros-Aarteil S."/>
            <person name="Calhoun S."/>
            <person name="Haridas S."/>
            <person name="Kuo A."/>
            <person name="Mondo S."/>
            <person name="Pangilinan J."/>
            <person name="Riley R."/>
            <person name="LaButti K."/>
            <person name="Andreopoulos B."/>
            <person name="Lipzen A."/>
            <person name="Chen C."/>
            <person name="Yan M."/>
            <person name="Daum C."/>
            <person name="Ng V."/>
            <person name="Clum A."/>
            <person name="Steindorff A."/>
            <person name="Ohm R.A."/>
            <person name="Martin F."/>
            <person name="Silar P."/>
            <person name="Natvig D.O."/>
            <person name="Lalanne C."/>
            <person name="Gautier V."/>
            <person name="Ament-Velasquez S.L."/>
            <person name="Kruys A."/>
            <person name="Hutchinson M.I."/>
            <person name="Powell A.J."/>
            <person name="Barry K."/>
            <person name="Miller A.N."/>
            <person name="Grigoriev I.V."/>
            <person name="Debuchy R."/>
            <person name="Gladieux P."/>
            <person name="Hiltunen Thoren M."/>
            <person name="Johannesson H."/>
        </authorList>
    </citation>
    <scope>NUCLEOTIDE SEQUENCE</scope>
    <source>
        <strain evidence="1">CBS 103.79</strain>
    </source>
</reference>
<reference evidence="1" key="2">
    <citation type="submission" date="2023-05" db="EMBL/GenBank/DDBJ databases">
        <authorList>
            <consortium name="Lawrence Berkeley National Laboratory"/>
            <person name="Steindorff A."/>
            <person name="Hensen N."/>
            <person name="Bonometti L."/>
            <person name="Westerberg I."/>
            <person name="Brannstrom I.O."/>
            <person name="Guillou S."/>
            <person name="Cros-Aarteil S."/>
            <person name="Calhoun S."/>
            <person name="Haridas S."/>
            <person name="Kuo A."/>
            <person name="Mondo S."/>
            <person name="Pangilinan J."/>
            <person name="Riley R."/>
            <person name="Labutti K."/>
            <person name="Andreopoulos B."/>
            <person name="Lipzen A."/>
            <person name="Chen C."/>
            <person name="Yanf M."/>
            <person name="Daum C."/>
            <person name="Ng V."/>
            <person name="Clum A."/>
            <person name="Ohm R."/>
            <person name="Martin F."/>
            <person name="Silar P."/>
            <person name="Natvig D."/>
            <person name="Lalanne C."/>
            <person name="Gautier V."/>
            <person name="Ament-Velasquez S.L."/>
            <person name="Kruys A."/>
            <person name="Hutchinson M.I."/>
            <person name="Powell A.J."/>
            <person name="Barry K."/>
            <person name="Miller A.N."/>
            <person name="Grigoriev I.V."/>
            <person name="Debuchy R."/>
            <person name="Gladieux P."/>
            <person name="Thoren M.H."/>
            <person name="Johannesson H."/>
        </authorList>
    </citation>
    <scope>NUCLEOTIDE SEQUENCE</scope>
    <source>
        <strain evidence="1">CBS 103.79</strain>
    </source>
</reference>
<comment type="caution">
    <text evidence="1">The sequence shown here is derived from an EMBL/GenBank/DDBJ whole genome shotgun (WGS) entry which is preliminary data.</text>
</comment>
<evidence type="ECO:0000313" key="1">
    <source>
        <dbReference type="EMBL" id="KAK3901623.1"/>
    </source>
</evidence>
<dbReference type="EMBL" id="MU855566">
    <property type="protein sequence ID" value="KAK3901623.1"/>
    <property type="molecule type" value="Genomic_DNA"/>
</dbReference>
<keyword evidence="2" id="KW-1185">Reference proteome</keyword>
<name>A0AAN6RT68_9PEZI</name>
<dbReference type="Proteomes" id="UP001303889">
    <property type="component" value="Unassembled WGS sequence"/>
</dbReference>
<sequence length="223" mass="22993">MKLSPRAVSGSDGLGSTLARLVGVVAPLARSGPIWAIGRQDGIACLQDVPAEEPPSLPAGSCSASEDPELGVLKGGTHTTGMLVRVHSASSELKLGASLQVVPQFILGDSVLAVNPRRVMLGPPTAHMLVGFPEGPSCLHISGAMYTGVPTKVAMAVMLSVVHVVSTSASLTTGSSLSHGTRMFGGLDIQVDEAPIVYVSHFLEEMGQDKAAVIRPQSHQDSV</sequence>
<protein>
    <submittedName>
        <fullName evidence="1">Uncharacterized protein</fullName>
    </submittedName>
</protein>
<accession>A0AAN6RT68</accession>
<evidence type="ECO:0000313" key="2">
    <source>
        <dbReference type="Proteomes" id="UP001303889"/>
    </source>
</evidence>
<organism evidence="1 2">
    <name type="scientific">Staphylotrichum tortipilum</name>
    <dbReference type="NCBI Taxonomy" id="2831512"/>
    <lineage>
        <taxon>Eukaryota</taxon>
        <taxon>Fungi</taxon>
        <taxon>Dikarya</taxon>
        <taxon>Ascomycota</taxon>
        <taxon>Pezizomycotina</taxon>
        <taxon>Sordariomycetes</taxon>
        <taxon>Sordariomycetidae</taxon>
        <taxon>Sordariales</taxon>
        <taxon>Chaetomiaceae</taxon>
        <taxon>Staphylotrichum</taxon>
    </lineage>
</organism>
<gene>
    <name evidence="1" type="ORF">C8A05DRAFT_34683</name>
</gene>